<feature type="domain" description="C2H2-type" evidence="12">
    <location>
        <begin position="504"/>
        <end position="531"/>
    </location>
</feature>
<dbReference type="FunFam" id="3.30.160.60:FF:000110">
    <property type="entry name" value="Zinc finger protein-like"/>
    <property type="match status" value="1"/>
</dbReference>
<feature type="non-terminal residue" evidence="13">
    <location>
        <position position="1"/>
    </location>
</feature>
<feature type="domain" description="C2H2-type" evidence="12">
    <location>
        <begin position="532"/>
        <end position="559"/>
    </location>
</feature>
<proteinExistence type="inferred from homology"/>
<keyword evidence="10" id="KW-0539">Nucleus</keyword>
<feature type="domain" description="C2H2-type" evidence="12">
    <location>
        <begin position="588"/>
        <end position="615"/>
    </location>
</feature>
<dbReference type="Pfam" id="PF00096">
    <property type="entry name" value="zf-C2H2"/>
    <property type="match status" value="7"/>
</dbReference>
<evidence type="ECO:0000256" key="11">
    <source>
        <dbReference type="PROSITE-ProRule" id="PRU00042"/>
    </source>
</evidence>
<feature type="domain" description="C2H2-type" evidence="12">
    <location>
        <begin position="247"/>
        <end position="274"/>
    </location>
</feature>
<protein>
    <recommendedName>
        <fullName evidence="12">C2H2-type domain-containing protein</fullName>
    </recommendedName>
</protein>
<dbReference type="FunFam" id="3.30.160.60:FF:000030">
    <property type="entry name" value="Zinc finger protein 628"/>
    <property type="match status" value="1"/>
</dbReference>
<evidence type="ECO:0000256" key="4">
    <source>
        <dbReference type="ARBA" id="ARBA00022737"/>
    </source>
</evidence>
<dbReference type="PANTHER" id="PTHR23234">
    <property type="entry name" value="ZNF44 PROTEIN"/>
    <property type="match status" value="1"/>
</dbReference>
<evidence type="ECO:0000256" key="10">
    <source>
        <dbReference type="ARBA" id="ARBA00023242"/>
    </source>
</evidence>
<dbReference type="PROSITE" id="PS00028">
    <property type="entry name" value="ZINC_FINGER_C2H2_1"/>
    <property type="match status" value="9"/>
</dbReference>
<dbReference type="GO" id="GO:0008270">
    <property type="term" value="F:zinc ion binding"/>
    <property type="evidence" value="ECO:0007669"/>
    <property type="project" value="UniProtKB-KW"/>
</dbReference>
<keyword evidence="9" id="KW-0804">Transcription</keyword>
<feature type="domain" description="C2H2-type" evidence="12">
    <location>
        <begin position="449"/>
        <end position="476"/>
    </location>
</feature>
<reference evidence="13" key="1">
    <citation type="journal article" date="2023" name="IScience">
        <title>Live-bearing cockroach genome reveals convergent evolutionary mechanisms linked to viviparity in insects and beyond.</title>
        <authorList>
            <person name="Fouks B."/>
            <person name="Harrison M.C."/>
            <person name="Mikhailova A.A."/>
            <person name="Marchal E."/>
            <person name="English S."/>
            <person name="Carruthers M."/>
            <person name="Jennings E.C."/>
            <person name="Chiamaka E.L."/>
            <person name="Frigard R.A."/>
            <person name="Pippel M."/>
            <person name="Attardo G.M."/>
            <person name="Benoit J.B."/>
            <person name="Bornberg-Bauer E."/>
            <person name="Tobe S.S."/>
        </authorList>
    </citation>
    <scope>NUCLEOTIDE SEQUENCE</scope>
    <source>
        <strain evidence="13">Stay&amp;Tobe</strain>
    </source>
</reference>
<evidence type="ECO:0000256" key="9">
    <source>
        <dbReference type="ARBA" id="ARBA00023163"/>
    </source>
</evidence>
<dbReference type="PROSITE" id="PS50157">
    <property type="entry name" value="ZINC_FINGER_C2H2_2"/>
    <property type="match status" value="9"/>
</dbReference>
<sequence length="646" mass="75982">QNVFTSVKCISGIRMNRTQILHINPLMSHYLSLYNKAIELLGSIWLNMDCKIEVKDEYFVSEVEIKCELEDTVKRETEDINIKHEGIFIAIKSEVGISIHFLSGFRVQANKVFRVVSTRQSCPDICLNFTTASVWLLCFTSVMVSFSGVRRFWSATSMAFTSPSKALDATTLFFNIYVPMTLTNKSCAVFVENNLNVNVLLGCIYIFTEMRNRSNVTFVLKRFPLNDTLRDMIMKIHLRIHNDERPFQCTLCGKIFSEKGNLKSHLKIHSLEIKCELEDTVKRETEDINIKHEDIFIATKSEYKRTRFLECYAVFHLECFLDFFDLSVEKQHTDWFDHLAHCHDDSHYNITIYLENHYQRSETTLLSKLLEESDKLLEKTQEIENCVISEQLGAKKYNMVQIEEEQLYDNYTSSQSTEKPFKCCDCFKNFTTKSHLNRHLRTHDTDEQIMCNICGKKFKCGSYLKTHLHLHGNEKPFKCNVCLEAFPFKRYLTRHMTTHSENPFKCDLCSKTFSDKRIIKMHIRIHNGERPFQCTVCGKSFIEKWYLKSHLNIHSCEKPFTCDICNKSFKNKGIVKKHMRTHLTDNQFRCHICYEFFRDGSKLKTHLNIHIRDKPFQCSVCSKSFSLRTTLTEHFKIHNRERLFHV</sequence>
<dbReference type="SMART" id="SM00355">
    <property type="entry name" value="ZnF_C2H2"/>
    <property type="match status" value="9"/>
</dbReference>
<keyword evidence="6" id="KW-0862">Zinc</keyword>
<dbReference type="GO" id="GO:0003677">
    <property type="term" value="F:DNA binding"/>
    <property type="evidence" value="ECO:0007669"/>
    <property type="project" value="UniProtKB-KW"/>
</dbReference>
<keyword evidence="14" id="KW-1185">Reference proteome</keyword>
<feature type="domain" description="C2H2-type" evidence="12">
    <location>
        <begin position="477"/>
        <end position="504"/>
    </location>
</feature>
<keyword evidence="3" id="KW-0479">Metal-binding</keyword>
<dbReference type="FunFam" id="3.30.160.60:FF:001840">
    <property type="entry name" value="Paternally-expressed gene 3 protein"/>
    <property type="match status" value="1"/>
</dbReference>
<evidence type="ECO:0000256" key="8">
    <source>
        <dbReference type="ARBA" id="ARBA00023125"/>
    </source>
</evidence>
<dbReference type="PANTHER" id="PTHR23234:SF10">
    <property type="entry name" value="RIKEN CDNA 6720489N17 GENE-RELATED"/>
    <property type="match status" value="1"/>
</dbReference>
<keyword evidence="4" id="KW-0677">Repeat</keyword>
<keyword evidence="5 11" id="KW-0863">Zinc-finger</keyword>
<dbReference type="Gene3D" id="3.30.160.60">
    <property type="entry name" value="Classic Zinc Finger"/>
    <property type="match status" value="9"/>
</dbReference>
<reference evidence="13" key="2">
    <citation type="submission" date="2023-05" db="EMBL/GenBank/DDBJ databases">
        <authorList>
            <person name="Fouks B."/>
        </authorList>
    </citation>
    <scope>NUCLEOTIDE SEQUENCE</scope>
    <source>
        <strain evidence="13">Stay&amp;Tobe</strain>
        <tissue evidence="13">Testes</tissue>
    </source>
</reference>
<dbReference type="SUPFAM" id="SSF57667">
    <property type="entry name" value="beta-beta-alpha zinc fingers"/>
    <property type="match status" value="6"/>
</dbReference>
<organism evidence="13 14">
    <name type="scientific">Diploptera punctata</name>
    <name type="common">Pacific beetle cockroach</name>
    <dbReference type="NCBI Taxonomy" id="6984"/>
    <lineage>
        <taxon>Eukaryota</taxon>
        <taxon>Metazoa</taxon>
        <taxon>Ecdysozoa</taxon>
        <taxon>Arthropoda</taxon>
        <taxon>Hexapoda</taxon>
        <taxon>Insecta</taxon>
        <taxon>Pterygota</taxon>
        <taxon>Neoptera</taxon>
        <taxon>Polyneoptera</taxon>
        <taxon>Dictyoptera</taxon>
        <taxon>Blattodea</taxon>
        <taxon>Blaberoidea</taxon>
        <taxon>Blaberidae</taxon>
        <taxon>Diplopterinae</taxon>
        <taxon>Diploptera</taxon>
    </lineage>
</organism>
<dbReference type="Proteomes" id="UP001233999">
    <property type="component" value="Unassembled WGS sequence"/>
</dbReference>
<feature type="domain" description="C2H2-type" evidence="12">
    <location>
        <begin position="560"/>
        <end position="587"/>
    </location>
</feature>
<comment type="caution">
    <text evidence="13">The sequence shown here is derived from an EMBL/GenBank/DDBJ whole genome shotgun (WGS) entry which is preliminary data.</text>
</comment>
<evidence type="ECO:0000256" key="3">
    <source>
        <dbReference type="ARBA" id="ARBA00022723"/>
    </source>
</evidence>
<evidence type="ECO:0000259" key="12">
    <source>
        <dbReference type="PROSITE" id="PS50157"/>
    </source>
</evidence>
<comment type="subcellular location">
    <subcellularLocation>
        <location evidence="1">Nucleus</location>
    </subcellularLocation>
</comment>
<dbReference type="InterPro" id="IPR036236">
    <property type="entry name" value="Znf_C2H2_sf"/>
</dbReference>
<dbReference type="AlphaFoldDB" id="A0AAD7ZT72"/>
<keyword evidence="8" id="KW-0238">DNA-binding</keyword>
<dbReference type="InterPro" id="IPR013087">
    <property type="entry name" value="Znf_C2H2_type"/>
</dbReference>
<accession>A0AAD7ZT72</accession>
<evidence type="ECO:0000313" key="14">
    <source>
        <dbReference type="Proteomes" id="UP001233999"/>
    </source>
</evidence>
<dbReference type="GO" id="GO:0032502">
    <property type="term" value="P:developmental process"/>
    <property type="evidence" value="ECO:0007669"/>
    <property type="project" value="UniProtKB-ARBA"/>
</dbReference>
<comment type="similarity">
    <text evidence="2">Belongs to the krueppel C2H2-type zinc-finger protein family.</text>
</comment>
<feature type="domain" description="C2H2-type" evidence="12">
    <location>
        <begin position="616"/>
        <end position="643"/>
    </location>
</feature>
<name>A0AAD7ZT72_DIPPU</name>
<evidence type="ECO:0000256" key="7">
    <source>
        <dbReference type="ARBA" id="ARBA00023015"/>
    </source>
</evidence>
<dbReference type="EMBL" id="JASPKZ010007272">
    <property type="protein sequence ID" value="KAJ9585428.1"/>
    <property type="molecule type" value="Genomic_DNA"/>
</dbReference>
<dbReference type="InterPro" id="IPR050758">
    <property type="entry name" value="Znf_C2H2-type"/>
</dbReference>
<evidence type="ECO:0000256" key="2">
    <source>
        <dbReference type="ARBA" id="ARBA00006991"/>
    </source>
</evidence>
<gene>
    <name evidence="13" type="ORF">L9F63_002775</name>
</gene>
<dbReference type="FunFam" id="3.30.160.60:FF:001480">
    <property type="entry name" value="Si:cabz01071911.3"/>
    <property type="match status" value="1"/>
</dbReference>
<dbReference type="FunFam" id="3.30.160.60:FF:000630">
    <property type="entry name" value="Zinc finger protein 180"/>
    <property type="match status" value="1"/>
</dbReference>
<dbReference type="FunFam" id="3.30.160.60:FF:000202">
    <property type="entry name" value="Zinc finger protein 574"/>
    <property type="match status" value="1"/>
</dbReference>
<evidence type="ECO:0000256" key="5">
    <source>
        <dbReference type="ARBA" id="ARBA00022771"/>
    </source>
</evidence>
<evidence type="ECO:0000256" key="1">
    <source>
        <dbReference type="ARBA" id="ARBA00004123"/>
    </source>
</evidence>
<keyword evidence="7" id="KW-0805">Transcription regulation</keyword>
<dbReference type="GO" id="GO:0005634">
    <property type="term" value="C:nucleus"/>
    <property type="evidence" value="ECO:0007669"/>
    <property type="project" value="UniProtKB-SubCell"/>
</dbReference>
<dbReference type="FunFam" id="3.30.160.60:FF:001235">
    <property type="entry name" value="Si:ch211-119o8.6"/>
    <property type="match status" value="1"/>
</dbReference>
<feature type="domain" description="C2H2-type" evidence="12">
    <location>
        <begin position="421"/>
        <end position="448"/>
    </location>
</feature>
<evidence type="ECO:0000256" key="6">
    <source>
        <dbReference type="ARBA" id="ARBA00022833"/>
    </source>
</evidence>
<evidence type="ECO:0000313" key="13">
    <source>
        <dbReference type="EMBL" id="KAJ9585428.1"/>
    </source>
</evidence>